<dbReference type="FunFam" id="3.20.20.60:FF:000004">
    <property type="entry name" value="5-keto-4-deoxy-D-glucarate aldolase"/>
    <property type="match status" value="1"/>
</dbReference>
<gene>
    <name evidence="5" type="ORF">C7H73_00070</name>
</gene>
<feature type="domain" description="HpcH/HpaI aldolase/citrate lyase" evidence="4">
    <location>
        <begin position="17"/>
        <end position="245"/>
    </location>
</feature>
<protein>
    <submittedName>
        <fullName evidence="5">4-hydroxy-2-oxo-heptane-1,7-dioate aldolase</fullName>
    </submittedName>
</protein>
<comment type="similarity">
    <text evidence="1">Belongs to the HpcH/HpaI aldolase family.</text>
</comment>
<dbReference type="InterPro" id="IPR015813">
    <property type="entry name" value="Pyrv/PenolPyrv_kinase-like_dom"/>
</dbReference>
<reference evidence="6" key="1">
    <citation type="submission" date="2018-03" db="EMBL/GenBank/DDBJ databases">
        <title>Genome sequencing of Melaminivora sp. strain SC2-7.</title>
        <authorList>
            <person name="Kim S.-J."/>
            <person name="Heo J."/>
            <person name="Ahn J.-H."/>
            <person name="Kwon S.-W."/>
        </authorList>
    </citation>
    <scope>NUCLEOTIDE SEQUENCE [LARGE SCALE GENOMIC DNA]</scope>
    <source>
        <strain evidence="6">SC2-7</strain>
    </source>
</reference>
<keyword evidence="2" id="KW-0479">Metal-binding</keyword>
<dbReference type="AlphaFoldDB" id="A0A2P1NGR5"/>
<dbReference type="SUPFAM" id="SSF51621">
    <property type="entry name" value="Phosphoenolpyruvate/pyruvate domain"/>
    <property type="match status" value="1"/>
</dbReference>
<name>A0A2P1NGR5_9BURK</name>
<sequence>MPQKNPFKHALAAGQAQIGLWCTLASPYAAELVAGSGFDWLLLDMEHTPADVPLVLQQLQAVAAEPLGRPHPVVRAAWNDPVLIKRILDIGAQTLLLPFVQNAQEACAAVAAMRYAPRGLRGMGGTMRASHYGRDTNYVQDAESELCLLVQVETAEALTHIEAIAAVEGVDGIFIGPADLSASMGYPGNAGHPAVRAAIDDAIRRIRATGKAPGILMVDEARARECLALGAQFVAVGMDMMLLRDAADGLAAAFRPGARGAVRTTY</sequence>
<dbReference type="PANTHER" id="PTHR30502">
    <property type="entry name" value="2-KETO-3-DEOXY-L-RHAMNONATE ALDOLASE"/>
    <property type="match status" value="1"/>
</dbReference>
<dbReference type="GO" id="GO:0005737">
    <property type="term" value="C:cytoplasm"/>
    <property type="evidence" value="ECO:0007669"/>
    <property type="project" value="UniProtKB-ARBA"/>
</dbReference>
<dbReference type="RefSeq" id="WP_106844775.1">
    <property type="nucleotide sequence ID" value="NZ_CP027792.1"/>
</dbReference>
<dbReference type="OrthoDB" id="86160at2"/>
<evidence type="ECO:0000313" key="6">
    <source>
        <dbReference type="Proteomes" id="UP000241829"/>
    </source>
</evidence>
<accession>A0A2P1NGR5</accession>
<evidence type="ECO:0000313" key="5">
    <source>
        <dbReference type="EMBL" id="AVP56212.1"/>
    </source>
</evidence>
<dbReference type="GO" id="GO:0016832">
    <property type="term" value="F:aldehyde-lyase activity"/>
    <property type="evidence" value="ECO:0007669"/>
    <property type="project" value="TreeGrafter"/>
</dbReference>
<evidence type="ECO:0000256" key="1">
    <source>
        <dbReference type="ARBA" id="ARBA00005568"/>
    </source>
</evidence>
<dbReference type="EMBL" id="CP027792">
    <property type="protein sequence ID" value="AVP56212.1"/>
    <property type="molecule type" value="Genomic_DNA"/>
</dbReference>
<keyword evidence="3" id="KW-0456">Lyase</keyword>
<dbReference type="KEGG" id="melm:C7H73_00070"/>
<keyword evidence="6" id="KW-1185">Reference proteome</keyword>
<dbReference type="InterPro" id="IPR050251">
    <property type="entry name" value="HpcH-HpaI_aldolase"/>
</dbReference>
<dbReference type="InterPro" id="IPR005000">
    <property type="entry name" value="Aldolase/citrate-lyase_domain"/>
</dbReference>
<proteinExistence type="inferred from homology"/>
<dbReference type="Gene3D" id="3.20.20.60">
    <property type="entry name" value="Phosphoenolpyruvate-binding domains"/>
    <property type="match status" value="1"/>
</dbReference>
<dbReference type="PANTHER" id="PTHR30502:SF0">
    <property type="entry name" value="PHOSPHOENOLPYRUVATE CARBOXYLASE FAMILY PROTEIN"/>
    <property type="match status" value="1"/>
</dbReference>
<organism evidence="5 6">
    <name type="scientific">Pulveribacter suum</name>
    <dbReference type="NCBI Taxonomy" id="2116657"/>
    <lineage>
        <taxon>Bacteria</taxon>
        <taxon>Pseudomonadati</taxon>
        <taxon>Pseudomonadota</taxon>
        <taxon>Betaproteobacteria</taxon>
        <taxon>Burkholderiales</taxon>
        <taxon>Comamonadaceae</taxon>
        <taxon>Pulveribacter</taxon>
    </lineage>
</organism>
<dbReference type="Proteomes" id="UP000241829">
    <property type="component" value="Chromosome"/>
</dbReference>
<evidence type="ECO:0000256" key="2">
    <source>
        <dbReference type="ARBA" id="ARBA00022723"/>
    </source>
</evidence>
<evidence type="ECO:0000256" key="3">
    <source>
        <dbReference type="ARBA" id="ARBA00023239"/>
    </source>
</evidence>
<dbReference type="GO" id="GO:0046872">
    <property type="term" value="F:metal ion binding"/>
    <property type="evidence" value="ECO:0007669"/>
    <property type="project" value="UniProtKB-KW"/>
</dbReference>
<dbReference type="Pfam" id="PF03328">
    <property type="entry name" value="HpcH_HpaI"/>
    <property type="match status" value="1"/>
</dbReference>
<evidence type="ECO:0000259" key="4">
    <source>
        <dbReference type="Pfam" id="PF03328"/>
    </source>
</evidence>
<dbReference type="InterPro" id="IPR040442">
    <property type="entry name" value="Pyrv_kinase-like_dom_sf"/>
</dbReference>